<keyword evidence="6" id="KW-1185">Reference proteome</keyword>
<dbReference type="Pfam" id="PF01022">
    <property type="entry name" value="HTH_5"/>
    <property type="match status" value="1"/>
</dbReference>
<feature type="domain" description="HTH arsR-type" evidence="4">
    <location>
        <begin position="9"/>
        <end position="103"/>
    </location>
</feature>
<dbReference type="GO" id="GO:0003677">
    <property type="term" value="F:DNA binding"/>
    <property type="evidence" value="ECO:0007669"/>
    <property type="project" value="UniProtKB-KW"/>
</dbReference>
<dbReference type="OrthoDB" id="194599at2"/>
<dbReference type="InterPro" id="IPR036388">
    <property type="entry name" value="WH-like_DNA-bd_sf"/>
</dbReference>
<accession>A0A317PKY2</accession>
<dbReference type="PRINTS" id="PR00778">
    <property type="entry name" value="HTHARSR"/>
</dbReference>
<dbReference type="CDD" id="cd00090">
    <property type="entry name" value="HTH_ARSR"/>
    <property type="match status" value="1"/>
</dbReference>
<dbReference type="InterPro" id="IPR011991">
    <property type="entry name" value="ArsR-like_HTH"/>
</dbReference>
<dbReference type="InterPro" id="IPR036390">
    <property type="entry name" value="WH_DNA-bd_sf"/>
</dbReference>
<name>A0A317PKY2_9HYPH</name>
<gene>
    <name evidence="5" type="ORF">DFR52_103645</name>
</gene>
<dbReference type="NCBIfam" id="NF033788">
    <property type="entry name" value="HTH_metalloreg"/>
    <property type="match status" value="1"/>
</dbReference>
<proteinExistence type="predicted"/>
<dbReference type="GO" id="GO:0003700">
    <property type="term" value="F:DNA-binding transcription factor activity"/>
    <property type="evidence" value="ECO:0007669"/>
    <property type="project" value="InterPro"/>
</dbReference>
<dbReference type="Proteomes" id="UP000246352">
    <property type="component" value="Unassembled WGS sequence"/>
</dbReference>
<dbReference type="PROSITE" id="PS50987">
    <property type="entry name" value="HTH_ARSR_2"/>
    <property type="match status" value="1"/>
</dbReference>
<evidence type="ECO:0000313" key="5">
    <source>
        <dbReference type="EMBL" id="PWW00438.1"/>
    </source>
</evidence>
<evidence type="ECO:0000256" key="1">
    <source>
        <dbReference type="ARBA" id="ARBA00023015"/>
    </source>
</evidence>
<dbReference type="InterPro" id="IPR001845">
    <property type="entry name" value="HTH_ArsR_DNA-bd_dom"/>
</dbReference>
<dbReference type="PANTHER" id="PTHR43132">
    <property type="entry name" value="ARSENICAL RESISTANCE OPERON REPRESSOR ARSR-RELATED"/>
    <property type="match status" value="1"/>
</dbReference>
<keyword evidence="1" id="KW-0805">Transcription regulation</keyword>
<evidence type="ECO:0000256" key="3">
    <source>
        <dbReference type="ARBA" id="ARBA00023163"/>
    </source>
</evidence>
<dbReference type="Gene3D" id="1.10.10.10">
    <property type="entry name" value="Winged helix-like DNA-binding domain superfamily/Winged helix DNA-binding domain"/>
    <property type="match status" value="1"/>
</dbReference>
<protein>
    <submittedName>
        <fullName evidence="5">ArsR family transcriptional regulator</fullName>
    </submittedName>
</protein>
<organism evidence="5 6">
    <name type="scientific">Hoeflea marina</name>
    <dbReference type="NCBI Taxonomy" id="274592"/>
    <lineage>
        <taxon>Bacteria</taxon>
        <taxon>Pseudomonadati</taxon>
        <taxon>Pseudomonadota</taxon>
        <taxon>Alphaproteobacteria</taxon>
        <taxon>Hyphomicrobiales</taxon>
        <taxon>Rhizobiaceae</taxon>
        <taxon>Hoeflea</taxon>
    </lineage>
</organism>
<evidence type="ECO:0000256" key="2">
    <source>
        <dbReference type="ARBA" id="ARBA00023125"/>
    </source>
</evidence>
<dbReference type="SMART" id="SM00418">
    <property type="entry name" value="HTH_ARSR"/>
    <property type="match status" value="1"/>
</dbReference>
<keyword evidence="2" id="KW-0238">DNA-binding</keyword>
<keyword evidence="3" id="KW-0804">Transcription</keyword>
<sequence>MLETEDMLEMQPRMAEAARLMEMLSQPVRLHILCILLDGERSVLDLARQAGLSQPAMSHHLRKLREAGLVQTRRDAQTIFYSLRGEEARAVLEVLHGLYCEGGAVAPARLSTG</sequence>
<evidence type="ECO:0000259" key="4">
    <source>
        <dbReference type="PROSITE" id="PS50987"/>
    </source>
</evidence>
<dbReference type="SUPFAM" id="SSF46785">
    <property type="entry name" value="Winged helix' DNA-binding domain"/>
    <property type="match status" value="1"/>
</dbReference>
<comment type="caution">
    <text evidence="5">The sequence shown here is derived from an EMBL/GenBank/DDBJ whole genome shotgun (WGS) entry which is preliminary data.</text>
</comment>
<dbReference type="InterPro" id="IPR051011">
    <property type="entry name" value="Metal_resp_trans_reg"/>
</dbReference>
<dbReference type="AlphaFoldDB" id="A0A317PKY2"/>
<dbReference type="RefSeq" id="WP_110032657.1">
    <property type="nucleotide sequence ID" value="NZ_QGTR01000003.1"/>
</dbReference>
<reference evidence="5 6" key="1">
    <citation type="submission" date="2018-05" db="EMBL/GenBank/DDBJ databases">
        <title>Genomic Encyclopedia of Type Strains, Phase IV (KMG-IV): sequencing the most valuable type-strain genomes for metagenomic binning, comparative biology and taxonomic classification.</title>
        <authorList>
            <person name="Goeker M."/>
        </authorList>
    </citation>
    <scope>NUCLEOTIDE SEQUENCE [LARGE SCALE GENOMIC DNA]</scope>
    <source>
        <strain evidence="5 6">DSM 16791</strain>
    </source>
</reference>
<dbReference type="EMBL" id="QGTR01000003">
    <property type="protein sequence ID" value="PWW00438.1"/>
    <property type="molecule type" value="Genomic_DNA"/>
</dbReference>
<evidence type="ECO:0000313" key="6">
    <source>
        <dbReference type="Proteomes" id="UP000246352"/>
    </source>
</evidence>
<dbReference type="PANTHER" id="PTHR43132:SF2">
    <property type="entry name" value="ARSENICAL RESISTANCE OPERON REPRESSOR ARSR-RELATED"/>
    <property type="match status" value="1"/>
</dbReference>